<sequence>MSMIDLVFPARGGGVPLDHGYVLFSALSHRLPGLHERKDVGIFNLRGTQARGKSLHVGNGTLRIRCPTEALPLFLPLNGAALTVADGEVTLGIPRVFPLDAPVSLSSRLVTFKHAIDDATFRASVRRALAELGCEGTMHVGRRRVLAIAGKKVIGYALTLSHLSARSSLLIQEHGLGGRRHMGCGLFLPTRLRVAAGLRMEDAQPECFA</sequence>
<dbReference type="InterPro" id="IPR014174">
    <property type="entry name" value="CRISPR-assoc_prot_Cas6/Cmx6"/>
</dbReference>
<evidence type="ECO:0000313" key="2">
    <source>
        <dbReference type="Proteomes" id="UP000663090"/>
    </source>
</evidence>
<protein>
    <submittedName>
        <fullName evidence="1">Type I-MYXAN CRISPR-associated protein Cas6/Cmx6</fullName>
    </submittedName>
</protein>
<gene>
    <name evidence="1" type="primary">cas6</name>
    <name evidence="1" type="ORF">JY572_27770</name>
</gene>
<dbReference type="NCBIfam" id="TIGR02807">
    <property type="entry name" value="cas6_cmx6"/>
    <property type="match status" value="1"/>
</dbReference>
<evidence type="ECO:0000313" key="1">
    <source>
        <dbReference type="EMBL" id="QSQ12150.1"/>
    </source>
</evidence>
<dbReference type="Proteomes" id="UP000663090">
    <property type="component" value="Chromosome"/>
</dbReference>
<keyword evidence="2" id="KW-1185">Reference proteome</keyword>
<dbReference type="Pfam" id="PF09559">
    <property type="entry name" value="Cas6"/>
    <property type="match status" value="1"/>
</dbReference>
<reference evidence="1 2" key="1">
    <citation type="submission" date="2021-02" db="EMBL/GenBank/DDBJ databases">
        <title>De Novo genome assembly of isolated myxobacteria.</title>
        <authorList>
            <person name="Stevens D.C."/>
        </authorList>
    </citation>
    <scope>NUCLEOTIDE SEQUENCE [LARGE SCALE GENOMIC DNA]</scope>
    <source>
        <strain evidence="1 2">SCHIC003</strain>
    </source>
</reference>
<proteinExistence type="predicted"/>
<organism evidence="1 2">
    <name type="scientific">Myxococcus landrumensis</name>
    <dbReference type="NCBI Taxonomy" id="2813577"/>
    <lineage>
        <taxon>Bacteria</taxon>
        <taxon>Pseudomonadati</taxon>
        <taxon>Myxococcota</taxon>
        <taxon>Myxococcia</taxon>
        <taxon>Myxococcales</taxon>
        <taxon>Cystobacterineae</taxon>
        <taxon>Myxococcaceae</taxon>
        <taxon>Myxococcus</taxon>
    </lineage>
</organism>
<dbReference type="EMBL" id="CP071091">
    <property type="protein sequence ID" value="QSQ12150.1"/>
    <property type="molecule type" value="Genomic_DNA"/>
</dbReference>
<name>A0ABX7N0C0_9BACT</name>
<accession>A0ABX7N0C0</accession>